<dbReference type="AlphaFoldDB" id="A0A8S4QMR1"/>
<comment type="caution">
    <text evidence="2">The sequence shown here is derived from an EMBL/GenBank/DDBJ whole genome shotgun (WGS) entry which is preliminary data.</text>
</comment>
<dbReference type="EMBL" id="CAKXAJ010008570">
    <property type="protein sequence ID" value="CAH2210892.1"/>
    <property type="molecule type" value="Genomic_DNA"/>
</dbReference>
<evidence type="ECO:0000256" key="1">
    <source>
        <dbReference type="SAM" id="MobiDB-lite"/>
    </source>
</evidence>
<proteinExistence type="predicted"/>
<protein>
    <submittedName>
        <fullName evidence="2">Jg6515 protein</fullName>
    </submittedName>
</protein>
<gene>
    <name evidence="2" type="primary">jg6515</name>
    <name evidence="2" type="ORF">PAEG_LOCUS2749</name>
</gene>
<dbReference type="Proteomes" id="UP000838756">
    <property type="component" value="Unassembled WGS sequence"/>
</dbReference>
<reference evidence="2" key="1">
    <citation type="submission" date="2022-03" db="EMBL/GenBank/DDBJ databases">
        <authorList>
            <person name="Lindestad O."/>
        </authorList>
    </citation>
    <scope>NUCLEOTIDE SEQUENCE</scope>
</reference>
<name>A0A8S4QMR1_9NEOP</name>
<sequence>MLMEYQPHKDATADGVSLSCGRTGKQEQDCEVPEHTHRSISGEKHINRHCIGAGLFSFACVIDLSPIILLARRSTESKSSSWYLAEPPYR</sequence>
<organism evidence="2 3">
    <name type="scientific">Pararge aegeria aegeria</name>
    <dbReference type="NCBI Taxonomy" id="348720"/>
    <lineage>
        <taxon>Eukaryota</taxon>
        <taxon>Metazoa</taxon>
        <taxon>Ecdysozoa</taxon>
        <taxon>Arthropoda</taxon>
        <taxon>Hexapoda</taxon>
        <taxon>Insecta</taxon>
        <taxon>Pterygota</taxon>
        <taxon>Neoptera</taxon>
        <taxon>Endopterygota</taxon>
        <taxon>Lepidoptera</taxon>
        <taxon>Glossata</taxon>
        <taxon>Ditrysia</taxon>
        <taxon>Papilionoidea</taxon>
        <taxon>Nymphalidae</taxon>
        <taxon>Satyrinae</taxon>
        <taxon>Satyrini</taxon>
        <taxon>Parargina</taxon>
        <taxon>Pararge</taxon>
    </lineage>
</organism>
<keyword evidence="3" id="KW-1185">Reference proteome</keyword>
<accession>A0A8S4QMR1</accession>
<evidence type="ECO:0000313" key="2">
    <source>
        <dbReference type="EMBL" id="CAH2210892.1"/>
    </source>
</evidence>
<feature type="compositionally biased region" description="Basic and acidic residues" evidence="1">
    <location>
        <begin position="1"/>
        <end position="12"/>
    </location>
</feature>
<evidence type="ECO:0000313" key="3">
    <source>
        <dbReference type="Proteomes" id="UP000838756"/>
    </source>
</evidence>
<feature type="region of interest" description="Disordered" evidence="1">
    <location>
        <begin position="1"/>
        <end position="20"/>
    </location>
</feature>